<dbReference type="PANTHER" id="PTHR43857:SF1">
    <property type="entry name" value="YJGH FAMILY PROTEIN"/>
    <property type="match status" value="1"/>
</dbReference>
<dbReference type="InterPro" id="IPR006175">
    <property type="entry name" value="YjgF/YER057c/UK114"/>
</dbReference>
<evidence type="ECO:0000313" key="3">
    <source>
        <dbReference type="Proteomes" id="UP001165074"/>
    </source>
</evidence>
<dbReference type="Proteomes" id="UP001165074">
    <property type="component" value="Unassembled WGS sequence"/>
</dbReference>
<dbReference type="EMBL" id="BSTK01000022">
    <property type="protein sequence ID" value="GLY91767.1"/>
    <property type="molecule type" value="Genomic_DNA"/>
</dbReference>
<comment type="caution">
    <text evidence="2">The sequence shown here is derived from an EMBL/GenBank/DDBJ whole genome shotgun (WGS) entry which is preliminary data.</text>
</comment>
<reference evidence="1" key="1">
    <citation type="submission" date="2023-03" db="EMBL/GenBank/DDBJ databases">
        <title>Actinoallomurus iriomotensis NBRC 103681.</title>
        <authorList>
            <person name="Ichikawa N."/>
            <person name="Sato H."/>
            <person name="Tonouchi N."/>
        </authorList>
    </citation>
    <scope>NUCLEOTIDE SEQUENCE</scope>
    <source>
        <strain evidence="1">NBRC 103681</strain>
    </source>
</reference>
<sequence>MIRRWSPDGVAAPIGQYSHLASVPSDHELVFISGQVGVLDDGTLAGPDAESQTRQAFVNIATLLDSIGAGPAHLVKLLTMVSAREHLAGSRAAREKIFAAWYPEGDWPAHSLMVVDSLAAPELTVEVEGVAAVPRR</sequence>
<evidence type="ECO:0000313" key="1">
    <source>
        <dbReference type="EMBL" id="GLY77540.1"/>
    </source>
</evidence>
<dbReference type="Pfam" id="PF01042">
    <property type="entry name" value="Ribonuc_L-PSP"/>
    <property type="match status" value="1"/>
</dbReference>
<protein>
    <submittedName>
        <fullName evidence="2">Uncharacterized protein</fullName>
    </submittedName>
</protein>
<reference evidence="2" key="2">
    <citation type="submission" date="2023-03" db="EMBL/GenBank/DDBJ databases">
        <title>Actinoallomurus iriomotensis NBRC 103684.</title>
        <authorList>
            <person name="Ichikawa N."/>
            <person name="Sato H."/>
            <person name="Tonouchi N."/>
        </authorList>
    </citation>
    <scope>NUCLEOTIDE SEQUENCE</scope>
    <source>
        <strain evidence="2">NBRC 103684</strain>
    </source>
</reference>
<organism evidence="2 3">
    <name type="scientific">Actinoallomurus iriomotensis</name>
    <dbReference type="NCBI Taxonomy" id="478107"/>
    <lineage>
        <taxon>Bacteria</taxon>
        <taxon>Bacillati</taxon>
        <taxon>Actinomycetota</taxon>
        <taxon>Actinomycetes</taxon>
        <taxon>Streptosporangiales</taxon>
        <taxon>Thermomonosporaceae</taxon>
        <taxon>Actinoallomurus</taxon>
    </lineage>
</organism>
<dbReference type="InterPro" id="IPR035959">
    <property type="entry name" value="RutC-like_sf"/>
</dbReference>
<dbReference type="CDD" id="cd00448">
    <property type="entry name" value="YjgF_YER057c_UK114_family"/>
    <property type="match status" value="1"/>
</dbReference>
<evidence type="ECO:0000313" key="2">
    <source>
        <dbReference type="EMBL" id="GLY91767.1"/>
    </source>
</evidence>
<dbReference type="PANTHER" id="PTHR43857">
    <property type="entry name" value="BLR7761 PROTEIN"/>
    <property type="match status" value="1"/>
</dbReference>
<dbReference type="EMBL" id="BSTJ01000007">
    <property type="protein sequence ID" value="GLY77540.1"/>
    <property type="molecule type" value="Genomic_DNA"/>
</dbReference>
<name>A0A9W6SGF3_9ACTN</name>
<proteinExistence type="predicted"/>
<keyword evidence="3" id="KW-1185">Reference proteome</keyword>
<dbReference type="Gene3D" id="3.30.1330.40">
    <property type="entry name" value="RutC-like"/>
    <property type="match status" value="1"/>
</dbReference>
<dbReference type="Proteomes" id="UP001165135">
    <property type="component" value="Unassembled WGS sequence"/>
</dbReference>
<accession>A0A9W6SGF3</accession>
<dbReference type="AlphaFoldDB" id="A0A9W6SGF3"/>
<dbReference type="SUPFAM" id="SSF55298">
    <property type="entry name" value="YjgF-like"/>
    <property type="match status" value="1"/>
</dbReference>
<gene>
    <name evidence="1" type="ORF">Airi01_058070</name>
    <name evidence="2" type="ORF">Airi02_096950</name>
</gene>
<dbReference type="RefSeq" id="WP_285583579.1">
    <property type="nucleotide sequence ID" value="NZ_BSTJ01000007.1"/>
</dbReference>